<accession>A0A6J5JZ31</accession>
<dbReference type="AlphaFoldDB" id="A0A6J5JZ31"/>
<protein>
    <submittedName>
        <fullName evidence="1">Uncharacterized protein</fullName>
    </submittedName>
</protein>
<evidence type="ECO:0000313" key="1">
    <source>
        <dbReference type="EMBL" id="CAB4046716.1"/>
    </source>
</evidence>
<dbReference type="EMBL" id="CADILN010000001">
    <property type="protein sequence ID" value="CAB4046716.1"/>
    <property type="molecule type" value="Genomic_DNA"/>
</dbReference>
<dbReference type="RefSeq" id="WP_041746445.1">
    <property type="nucleotide sequence ID" value="NZ_CADILN010000001.1"/>
</dbReference>
<proteinExistence type="predicted"/>
<organism evidence="1 2">
    <name type="scientific">Paraburkholderia phenoliruptrix</name>
    <dbReference type="NCBI Taxonomy" id="252970"/>
    <lineage>
        <taxon>Bacteria</taxon>
        <taxon>Pseudomonadati</taxon>
        <taxon>Pseudomonadota</taxon>
        <taxon>Betaproteobacteria</taxon>
        <taxon>Burkholderiales</taxon>
        <taxon>Burkholderiaceae</taxon>
        <taxon>Paraburkholderia</taxon>
    </lineage>
</organism>
<evidence type="ECO:0000313" key="2">
    <source>
        <dbReference type="Proteomes" id="UP000494102"/>
    </source>
</evidence>
<dbReference type="Proteomes" id="UP000494102">
    <property type="component" value="Unassembled WGS sequence"/>
</dbReference>
<dbReference type="GeneID" id="27799075"/>
<sequence length="273" mass="30443">MAREAITQYNNPTPVSPDDCYALNVETRENGDYLVHVSQRPGKTCEIIDYGRPFQPFDIEVNAARGSAFVVGYPGVQAKPRDLAVFPLTDAPALHSPDPQDIRNWRLEGDATHLAYTKQCHLSLAEIPFEMRNGYFFGLTATTESRLLRVSYNVNSVYPVALKNDTRADFVFVKGDAPLASYRAAVKAGISNHRQQSSTTNDVYFEADMNEKAAFAFLETLGRTTEMQLRIDGKPDGGGLGLYFGNPDRASDQRNVNDMMARAFKQCLDVIWN</sequence>
<reference evidence="1 2" key="1">
    <citation type="submission" date="2020-04" db="EMBL/GenBank/DDBJ databases">
        <authorList>
            <person name="De Canck E."/>
        </authorList>
    </citation>
    <scope>NUCLEOTIDE SEQUENCE [LARGE SCALE GENOMIC DNA]</scope>
    <source>
        <strain evidence="1 2">LMG 9964</strain>
    </source>
</reference>
<gene>
    <name evidence="1" type="ORF">LMG9964_00347</name>
</gene>
<name>A0A6J5JZ31_9BURK</name>